<dbReference type="SMART" id="SM00109">
    <property type="entry name" value="C1"/>
    <property type="match status" value="1"/>
</dbReference>
<dbReference type="SUPFAM" id="SSF103657">
    <property type="entry name" value="BAR/IMD domain-like"/>
    <property type="match status" value="1"/>
</dbReference>
<dbReference type="HOGENOM" id="CLU_015390_0_0_1"/>
<protein>
    <recommendedName>
        <fullName evidence="12">SH3 domain-containing protein</fullName>
    </recommendedName>
</protein>
<reference evidence="11" key="1">
    <citation type="journal article" date="2014" name="Proc. Natl. Acad. Sci. U.S.A.">
        <title>Extensive sampling of basidiomycete genomes demonstrates inadequacy of the white-rot/brown-rot paradigm for wood decay fungi.</title>
        <authorList>
            <person name="Riley R."/>
            <person name="Salamov A.A."/>
            <person name="Brown D.W."/>
            <person name="Nagy L.G."/>
            <person name="Floudas D."/>
            <person name="Held B.W."/>
            <person name="Levasseur A."/>
            <person name="Lombard V."/>
            <person name="Morin E."/>
            <person name="Otillar R."/>
            <person name="Lindquist E.A."/>
            <person name="Sun H."/>
            <person name="LaButti K.M."/>
            <person name="Schmutz J."/>
            <person name="Jabbour D."/>
            <person name="Luo H."/>
            <person name="Baker S.E."/>
            <person name="Pisabarro A.G."/>
            <person name="Walton J.D."/>
            <person name="Blanchette R.A."/>
            <person name="Henrissat B."/>
            <person name="Martin F."/>
            <person name="Cullen D."/>
            <person name="Hibbett D.S."/>
            <person name="Grigoriev I.V."/>
        </authorList>
    </citation>
    <scope>NUCLEOTIDE SEQUENCE [LARGE SCALE GENOMIC DNA]</scope>
    <source>
        <strain evidence="11">CBS 339.88</strain>
    </source>
</reference>
<dbReference type="SUPFAM" id="SSF50044">
    <property type="entry name" value="SH3-domain"/>
    <property type="match status" value="2"/>
</dbReference>
<dbReference type="CDD" id="cd20824">
    <property type="entry name" value="C1_SpBZZ1-like"/>
    <property type="match status" value="1"/>
</dbReference>
<dbReference type="STRING" id="685588.A0A067TGM4"/>
<evidence type="ECO:0000259" key="9">
    <source>
        <dbReference type="PROSITE" id="PS51741"/>
    </source>
</evidence>
<feature type="domain" description="SH3" evidence="7">
    <location>
        <begin position="508"/>
        <end position="569"/>
    </location>
</feature>
<organism evidence="10 11">
    <name type="scientific">Galerina marginata (strain CBS 339.88)</name>
    <dbReference type="NCBI Taxonomy" id="685588"/>
    <lineage>
        <taxon>Eukaryota</taxon>
        <taxon>Fungi</taxon>
        <taxon>Dikarya</taxon>
        <taxon>Basidiomycota</taxon>
        <taxon>Agaricomycotina</taxon>
        <taxon>Agaricomycetes</taxon>
        <taxon>Agaricomycetidae</taxon>
        <taxon>Agaricales</taxon>
        <taxon>Agaricineae</taxon>
        <taxon>Strophariaceae</taxon>
        <taxon>Galerina</taxon>
    </lineage>
</organism>
<evidence type="ECO:0000256" key="4">
    <source>
        <dbReference type="PROSITE-ProRule" id="PRU00192"/>
    </source>
</evidence>
<dbReference type="CDD" id="cd11912">
    <property type="entry name" value="SH3_Bzz1_1"/>
    <property type="match status" value="1"/>
</dbReference>
<evidence type="ECO:0000256" key="6">
    <source>
        <dbReference type="SAM" id="MobiDB-lite"/>
    </source>
</evidence>
<proteinExistence type="predicted"/>
<dbReference type="Pfam" id="PF00611">
    <property type="entry name" value="FCH"/>
    <property type="match status" value="1"/>
</dbReference>
<dbReference type="PRINTS" id="PR00452">
    <property type="entry name" value="SH3DOMAIN"/>
</dbReference>
<evidence type="ECO:0000259" key="7">
    <source>
        <dbReference type="PROSITE" id="PS50002"/>
    </source>
</evidence>
<evidence type="ECO:0000256" key="5">
    <source>
        <dbReference type="PROSITE-ProRule" id="PRU01077"/>
    </source>
</evidence>
<dbReference type="GO" id="GO:0030864">
    <property type="term" value="C:cortical actin cytoskeleton"/>
    <property type="evidence" value="ECO:0007669"/>
    <property type="project" value="UniProtKB-ARBA"/>
</dbReference>
<dbReference type="Pfam" id="PF00018">
    <property type="entry name" value="SH3_1"/>
    <property type="match status" value="1"/>
</dbReference>
<dbReference type="Proteomes" id="UP000027222">
    <property type="component" value="Unassembled WGS sequence"/>
</dbReference>
<evidence type="ECO:0000256" key="1">
    <source>
        <dbReference type="ARBA" id="ARBA00022443"/>
    </source>
</evidence>
<dbReference type="CDD" id="cd00174">
    <property type="entry name" value="SH3"/>
    <property type="match status" value="1"/>
</dbReference>
<dbReference type="PRINTS" id="PR00008">
    <property type="entry name" value="DAGPEDOMAIN"/>
</dbReference>
<evidence type="ECO:0008006" key="12">
    <source>
        <dbReference type="Google" id="ProtNLM"/>
    </source>
</evidence>
<keyword evidence="3" id="KW-0862">Zinc</keyword>
<evidence type="ECO:0000256" key="2">
    <source>
        <dbReference type="ARBA" id="ARBA00022723"/>
    </source>
</evidence>
<dbReference type="InterPro" id="IPR002219">
    <property type="entry name" value="PKC_DAG/PE"/>
</dbReference>
<sequence length="644" mass="71974">MAELGTGGQSYGQALPDQVEGVADFFNAQIEVISDVRDLYTARVALEREYATKLQVLTRKASEKKAKAQSAFVIGYEPTQVWNVDSLKQSTLDQAYEEIIKSMVNTSQDHIVFADALTSQIIDVLKVLEKSNEDAKKKEISFFQKLLLDRDRVYGDRLKSKQKYDEECAEVESFRQKQGRASDDRHADRAAKQAEQQRNDMLNSKNSYLISIAIANRIQRTFYQEDVPRLEDELQALHRRLVLRFVKILTHGQDLHLRHLDTLKSRISDVGTKLGQVDVIQDQDLFIKYNLRTFMAPDDWIFEPCSIHYDTDAISVEPEPKIYIQNKLRRSREKINELTPLMELNRAELKQLSSQVASYTVDNGVGAIDDLTDKYLEAAHQLALYGTSERVLTAEIDTIVQVLGDDEGAAKPHSFKSTSFSIPTQCSYCKSSIWGLSKQGKTCRSCGLSVHAKCELKVPANCEETEGHHAISLFKRNTTTSRSGVPEPTPTIAPSASSFVQSSEEHSEEVVQAKVLFDFTATSEFELGVHESATVHVVEADDGSGWTKVVDEDGNRGLVPASYLEPAGETGIREVARPEDTATRVRAIYPYVAQGPDELTLQPGDILMLSSGPSGGENYGDGWWEGYNNHGRKGIFPSNYVEAT</sequence>
<dbReference type="EMBL" id="KL142369">
    <property type="protein sequence ID" value="KDR82365.1"/>
    <property type="molecule type" value="Genomic_DNA"/>
</dbReference>
<dbReference type="AlphaFoldDB" id="A0A067TGM4"/>
<evidence type="ECO:0000313" key="11">
    <source>
        <dbReference type="Proteomes" id="UP000027222"/>
    </source>
</evidence>
<keyword evidence="11" id="KW-1185">Reference proteome</keyword>
<name>A0A067TGM4_GALM3</name>
<gene>
    <name evidence="10" type="ORF">GALMADRAFT_237644</name>
</gene>
<dbReference type="GO" id="GO:0030036">
    <property type="term" value="P:actin cytoskeleton organization"/>
    <property type="evidence" value="ECO:0007669"/>
    <property type="project" value="UniProtKB-ARBA"/>
</dbReference>
<dbReference type="PROSITE" id="PS00479">
    <property type="entry name" value="ZF_DAG_PE_1"/>
    <property type="match status" value="1"/>
</dbReference>
<dbReference type="PROSITE" id="PS50002">
    <property type="entry name" value="SH3"/>
    <property type="match status" value="2"/>
</dbReference>
<accession>A0A067TGM4</accession>
<dbReference type="PANTHER" id="PTHR15735">
    <property type="entry name" value="FCH AND DOUBLE SH3 DOMAINS PROTEIN"/>
    <property type="match status" value="1"/>
</dbReference>
<dbReference type="Gene3D" id="2.30.30.40">
    <property type="entry name" value="SH3 Domains"/>
    <property type="match status" value="2"/>
</dbReference>
<dbReference type="OrthoDB" id="8783038at2759"/>
<dbReference type="InterPro" id="IPR001452">
    <property type="entry name" value="SH3_domain"/>
</dbReference>
<dbReference type="SMART" id="SM00326">
    <property type="entry name" value="SH3"/>
    <property type="match status" value="2"/>
</dbReference>
<dbReference type="PROSITE" id="PS50081">
    <property type="entry name" value="ZF_DAG_PE_2"/>
    <property type="match status" value="1"/>
</dbReference>
<dbReference type="Pfam" id="PF00130">
    <property type="entry name" value="C1_1"/>
    <property type="match status" value="1"/>
</dbReference>
<feature type="domain" description="Phorbol-ester/DAG-type" evidence="8">
    <location>
        <begin position="412"/>
        <end position="462"/>
    </location>
</feature>
<dbReference type="SUPFAM" id="SSF57889">
    <property type="entry name" value="Cysteine-rich domain"/>
    <property type="match status" value="1"/>
</dbReference>
<dbReference type="GO" id="GO:0046872">
    <property type="term" value="F:metal ion binding"/>
    <property type="evidence" value="ECO:0007669"/>
    <property type="project" value="UniProtKB-KW"/>
</dbReference>
<dbReference type="Gene3D" id="1.20.1270.60">
    <property type="entry name" value="Arfaptin homology (AH) domain/BAR domain"/>
    <property type="match status" value="1"/>
</dbReference>
<dbReference type="PROSITE" id="PS51741">
    <property type="entry name" value="F_BAR"/>
    <property type="match status" value="1"/>
</dbReference>
<evidence type="ECO:0000313" key="10">
    <source>
        <dbReference type="EMBL" id="KDR82365.1"/>
    </source>
</evidence>
<dbReference type="InterPro" id="IPR020454">
    <property type="entry name" value="DAG/PE-bd"/>
</dbReference>
<feature type="domain" description="SH3" evidence="7">
    <location>
        <begin position="580"/>
        <end position="644"/>
    </location>
</feature>
<evidence type="ECO:0000256" key="3">
    <source>
        <dbReference type="ARBA" id="ARBA00022833"/>
    </source>
</evidence>
<dbReference type="InterPro" id="IPR027267">
    <property type="entry name" value="AH/BAR_dom_sf"/>
</dbReference>
<dbReference type="Gene3D" id="3.30.60.20">
    <property type="match status" value="1"/>
</dbReference>
<dbReference type="GO" id="GO:0030833">
    <property type="term" value="P:regulation of actin filament polymerization"/>
    <property type="evidence" value="ECO:0007669"/>
    <property type="project" value="TreeGrafter"/>
</dbReference>
<feature type="domain" description="F-BAR" evidence="9">
    <location>
        <begin position="9"/>
        <end position="282"/>
    </location>
</feature>
<keyword evidence="1 4" id="KW-0728">SH3 domain</keyword>
<keyword evidence="5" id="KW-0175">Coiled coil</keyword>
<dbReference type="InterPro" id="IPR035459">
    <property type="entry name" value="Bzz1_SH3_1"/>
</dbReference>
<dbReference type="InterPro" id="IPR036028">
    <property type="entry name" value="SH3-like_dom_sf"/>
</dbReference>
<dbReference type="InterPro" id="IPR046349">
    <property type="entry name" value="C1-like_sf"/>
</dbReference>
<dbReference type="PANTHER" id="PTHR15735:SF21">
    <property type="entry name" value="PROTEIN NERVOUS WRECK"/>
    <property type="match status" value="1"/>
</dbReference>
<evidence type="ECO:0000259" key="8">
    <source>
        <dbReference type="PROSITE" id="PS50081"/>
    </source>
</evidence>
<dbReference type="InterPro" id="IPR031160">
    <property type="entry name" value="F_BAR_dom"/>
</dbReference>
<dbReference type="InterPro" id="IPR001060">
    <property type="entry name" value="FCH_dom"/>
</dbReference>
<dbReference type="SMART" id="SM00055">
    <property type="entry name" value="FCH"/>
    <property type="match status" value="1"/>
</dbReference>
<feature type="region of interest" description="Disordered" evidence="6">
    <location>
        <begin position="175"/>
        <end position="198"/>
    </location>
</feature>
<feature type="region of interest" description="Disordered" evidence="6">
    <location>
        <begin position="475"/>
        <end position="504"/>
    </location>
</feature>
<keyword evidence="2" id="KW-0479">Metal-binding</keyword>
<dbReference type="Pfam" id="PF14604">
    <property type="entry name" value="SH3_9"/>
    <property type="match status" value="1"/>
</dbReference>